<dbReference type="AlphaFoldDB" id="A0A371CHL7"/>
<dbReference type="Proteomes" id="UP000256964">
    <property type="component" value="Unassembled WGS sequence"/>
</dbReference>
<reference evidence="1 2" key="1">
    <citation type="journal article" date="2018" name="Biotechnol. Biofuels">
        <title>Integrative visual omics of the white-rot fungus Polyporus brumalis exposes the biotechnological potential of its oxidative enzymes for delignifying raw plant biomass.</title>
        <authorList>
            <person name="Miyauchi S."/>
            <person name="Rancon A."/>
            <person name="Drula E."/>
            <person name="Hage H."/>
            <person name="Chaduli D."/>
            <person name="Favel A."/>
            <person name="Grisel S."/>
            <person name="Henrissat B."/>
            <person name="Herpoel-Gimbert I."/>
            <person name="Ruiz-Duenas F.J."/>
            <person name="Chevret D."/>
            <person name="Hainaut M."/>
            <person name="Lin J."/>
            <person name="Wang M."/>
            <person name="Pangilinan J."/>
            <person name="Lipzen A."/>
            <person name="Lesage-Meessen L."/>
            <person name="Navarro D."/>
            <person name="Riley R."/>
            <person name="Grigoriev I.V."/>
            <person name="Zhou S."/>
            <person name="Raouche S."/>
            <person name="Rosso M.N."/>
        </authorList>
    </citation>
    <scope>NUCLEOTIDE SEQUENCE [LARGE SCALE GENOMIC DNA]</scope>
    <source>
        <strain evidence="1 2">BRFM 1820</strain>
    </source>
</reference>
<sequence length="112" mass="12105">MSVRQVLLGHLSRKSAFSAAGTLAASILATPSLLRAPATRYAVCRPGLVPPVDANRLSHATNTAHSSQARLSRFARPVAMTYMRGPIRRITDAALYLLGLRACCKTERTATW</sequence>
<evidence type="ECO:0000313" key="2">
    <source>
        <dbReference type="Proteomes" id="UP000256964"/>
    </source>
</evidence>
<gene>
    <name evidence="1" type="ORF">OH76DRAFT_1413361</name>
</gene>
<name>A0A371CHL7_9APHY</name>
<organism evidence="1 2">
    <name type="scientific">Lentinus brumalis</name>
    <dbReference type="NCBI Taxonomy" id="2498619"/>
    <lineage>
        <taxon>Eukaryota</taxon>
        <taxon>Fungi</taxon>
        <taxon>Dikarya</taxon>
        <taxon>Basidiomycota</taxon>
        <taxon>Agaricomycotina</taxon>
        <taxon>Agaricomycetes</taxon>
        <taxon>Polyporales</taxon>
        <taxon>Polyporaceae</taxon>
        <taxon>Lentinus</taxon>
    </lineage>
</organism>
<dbReference type="EMBL" id="KZ857650">
    <property type="protein sequence ID" value="RDX39778.1"/>
    <property type="molecule type" value="Genomic_DNA"/>
</dbReference>
<accession>A0A371CHL7</accession>
<protein>
    <submittedName>
        <fullName evidence="1">Uncharacterized protein</fullName>
    </submittedName>
</protein>
<keyword evidence="2" id="KW-1185">Reference proteome</keyword>
<proteinExistence type="predicted"/>
<evidence type="ECO:0000313" key="1">
    <source>
        <dbReference type="EMBL" id="RDX39778.1"/>
    </source>
</evidence>